<protein>
    <submittedName>
        <fullName evidence="2">Uncharacterized protein</fullName>
    </submittedName>
</protein>
<dbReference type="Proteomes" id="UP000813461">
    <property type="component" value="Unassembled WGS sequence"/>
</dbReference>
<dbReference type="AlphaFoldDB" id="A0A8K0RCK4"/>
<evidence type="ECO:0000313" key="3">
    <source>
        <dbReference type="Proteomes" id="UP000813461"/>
    </source>
</evidence>
<reference evidence="2" key="1">
    <citation type="journal article" date="2021" name="Nat. Commun.">
        <title>Genetic determinants of endophytism in the Arabidopsis root mycobiome.</title>
        <authorList>
            <person name="Mesny F."/>
            <person name="Miyauchi S."/>
            <person name="Thiergart T."/>
            <person name="Pickel B."/>
            <person name="Atanasova L."/>
            <person name="Karlsson M."/>
            <person name="Huettel B."/>
            <person name="Barry K.W."/>
            <person name="Haridas S."/>
            <person name="Chen C."/>
            <person name="Bauer D."/>
            <person name="Andreopoulos W."/>
            <person name="Pangilinan J."/>
            <person name="LaButti K."/>
            <person name="Riley R."/>
            <person name="Lipzen A."/>
            <person name="Clum A."/>
            <person name="Drula E."/>
            <person name="Henrissat B."/>
            <person name="Kohler A."/>
            <person name="Grigoriev I.V."/>
            <person name="Martin F.M."/>
            <person name="Hacquard S."/>
        </authorList>
    </citation>
    <scope>NUCLEOTIDE SEQUENCE</scope>
    <source>
        <strain evidence="2">MPI-SDFR-AT-0120</strain>
    </source>
</reference>
<comment type="caution">
    <text evidence="2">The sequence shown here is derived from an EMBL/GenBank/DDBJ whole genome shotgun (WGS) entry which is preliminary data.</text>
</comment>
<proteinExistence type="predicted"/>
<feature type="compositionally biased region" description="Basic residues" evidence="1">
    <location>
        <begin position="90"/>
        <end position="101"/>
    </location>
</feature>
<accession>A0A8K0RCK4</accession>
<feature type="compositionally biased region" description="Acidic residues" evidence="1">
    <location>
        <begin position="225"/>
        <end position="236"/>
    </location>
</feature>
<evidence type="ECO:0000256" key="1">
    <source>
        <dbReference type="SAM" id="MobiDB-lite"/>
    </source>
</evidence>
<feature type="region of interest" description="Disordered" evidence="1">
    <location>
        <begin position="75"/>
        <end position="101"/>
    </location>
</feature>
<evidence type="ECO:0000313" key="2">
    <source>
        <dbReference type="EMBL" id="KAH7093054.1"/>
    </source>
</evidence>
<feature type="compositionally biased region" description="Basic and acidic residues" evidence="1">
    <location>
        <begin position="214"/>
        <end position="223"/>
    </location>
</feature>
<sequence length="417" mass="46772">MAANHPEHALVAAEAEAEPRNSRTVTRSARSNDLDLVRLPTEEDDDDGPPGPGPRSIFHIYSKHEVHKCLSPTVDTAKERWSGPTPKEQKAKRKEKKKRKALGVPLVDPDDNAFFLHRPYLAFHVPPRVLYAGNSKHGSKPAVLIHEGWFWKEYKLQLGPSIAKPGVIDPRGVVAWKHNGGDKKALKTDDRKLKGYKVRTWRLWGENGKDYVHSVKDNRKTGEGPDPDVLDPDDTEPERADEVVYLKWTSPLSRHTRRYHFQYAGIDFFWKGTGTVKETRRCGGLLRFNHLKLVAQIPPDGDEKTEDRPEVCLGKYTCSVAASKNGTLDLFDTAILRLVEEYAPSMLIQDPFDDQAQEDQASTEVSEHSKLLTMKRSTLYQVIVATATCMIITEKEKRHTLLDFLLQAGEGGGGAGG</sequence>
<dbReference type="EMBL" id="JAGMVJ010000002">
    <property type="protein sequence ID" value="KAH7093054.1"/>
    <property type="molecule type" value="Genomic_DNA"/>
</dbReference>
<feature type="region of interest" description="Disordered" evidence="1">
    <location>
        <begin position="1"/>
        <end position="58"/>
    </location>
</feature>
<dbReference type="OrthoDB" id="3924768at2759"/>
<keyword evidence="3" id="KW-1185">Reference proteome</keyword>
<feature type="region of interest" description="Disordered" evidence="1">
    <location>
        <begin position="214"/>
        <end position="236"/>
    </location>
</feature>
<organism evidence="2 3">
    <name type="scientific">Paraphoma chrysanthemicola</name>
    <dbReference type="NCBI Taxonomy" id="798071"/>
    <lineage>
        <taxon>Eukaryota</taxon>
        <taxon>Fungi</taxon>
        <taxon>Dikarya</taxon>
        <taxon>Ascomycota</taxon>
        <taxon>Pezizomycotina</taxon>
        <taxon>Dothideomycetes</taxon>
        <taxon>Pleosporomycetidae</taxon>
        <taxon>Pleosporales</taxon>
        <taxon>Pleosporineae</taxon>
        <taxon>Phaeosphaeriaceae</taxon>
        <taxon>Paraphoma</taxon>
    </lineage>
</organism>
<name>A0A8K0RCK4_9PLEO</name>
<gene>
    <name evidence="2" type="ORF">FB567DRAFT_162155</name>
</gene>